<sequence>MSLQVLTDLHQEVRRLYIAGSSVATGDLRLSRLLPQLRKLGENAPVFNRLADAVQLVTEAKPEQASVKLLELGTLLHSILYTQGRTEAQGTLEDVQVTDTRGVTAVPYRKMKTLIEALTERGPGRLEVIRQGYEDSLFQDFRTHIPAVAALEDGYTEIAEFMHDEVIPSIGPAVVPILYRQLNLQGGKGDARKLSLIHRLQGPTIAGLILQAAGEGSAEVRIAAVDILGDYPELEDVVLEKSYERKKEIRRAALSALSRLGTGRAADRLFEALMGKDRELAVAPIQACFHPTLTQRILDQAEAWLNGFDGSFVKTEAVEQLSVAVQCLKGKNDEAVRVFLEKLVSSPAFMVKEMAPEQSYAIRLLLDMKRLESYRFVESLYRRWGGKYISYSFQAALHCLSPEEVYDKFAPLVRRDKQQALAKELLHTLHYDLTKDLYLTVYREADDSSAVSWDPRWVHLFVDINEEELVCRFVREPDTKVVDYLLKKVRVAPQFMKSRTVSLFIALFKIGHEETPELLMQALEASEGKREFYYSGLEKLVMMSLLPGSYAERLEKFAHQLAYESMKQQVLEVAERLKTKTSDESEIGKGAEWIEWIKSKMY</sequence>
<dbReference type="InterPro" id="IPR016024">
    <property type="entry name" value="ARM-type_fold"/>
</dbReference>
<reference evidence="2" key="1">
    <citation type="submission" date="2016-10" db="EMBL/GenBank/DDBJ databases">
        <authorList>
            <person name="Varghese N."/>
            <person name="Submissions S."/>
        </authorList>
    </citation>
    <scope>NUCLEOTIDE SEQUENCE [LARGE SCALE GENOMIC DNA]</scope>
    <source>
        <strain evidence="2">CGMCC 1.8946</strain>
    </source>
</reference>
<evidence type="ECO:0000313" key="2">
    <source>
        <dbReference type="Proteomes" id="UP000198601"/>
    </source>
</evidence>
<name>A0A1G4S1V5_9BACL</name>
<accession>A0A1G4S1V5</accession>
<dbReference type="STRING" id="624147.SAMN04487970_102217"/>
<proteinExistence type="predicted"/>
<protein>
    <recommendedName>
        <fullName evidence="3">HEAT repeat</fullName>
    </recommendedName>
</protein>
<dbReference type="Gene3D" id="1.25.10.10">
    <property type="entry name" value="Leucine-rich Repeat Variant"/>
    <property type="match status" value="1"/>
</dbReference>
<dbReference type="Proteomes" id="UP000198601">
    <property type="component" value="Unassembled WGS sequence"/>
</dbReference>
<organism evidence="1 2">
    <name type="scientific">Paenibacillus tianmuensis</name>
    <dbReference type="NCBI Taxonomy" id="624147"/>
    <lineage>
        <taxon>Bacteria</taxon>
        <taxon>Bacillati</taxon>
        <taxon>Bacillota</taxon>
        <taxon>Bacilli</taxon>
        <taxon>Bacillales</taxon>
        <taxon>Paenibacillaceae</taxon>
        <taxon>Paenibacillus</taxon>
    </lineage>
</organism>
<gene>
    <name evidence="1" type="ORF">SAMN04487970_102217</name>
</gene>
<evidence type="ECO:0008006" key="3">
    <source>
        <dbReference type="Google" id="ProtNLM"/>
    </source>
</evidence>
<dbReference type="InterPro" id="IPR011989">
    <property type="entry name" value="ARM-like"/>
</dbReference>
<evidence type="ECO:0000313" key="1">
    <source>
        <dbReference type="EMBL" id="SCW63134.1"/>
    </source>
</evidence>
<dbReference type="EMBL" id="FMTT01000022">
    <property type="protein sequence ID" value="SCW63134.1"/>
    <property type="molecule type" value="Genomic_DNA"/>
</dbReference>
<dbReference type="OrthoDB" id="83685at2"/>
<dbReference type="SUPFAM" id="SSF48371">
    <property type="entry name" value="ARM repeat"/>
    <property type="match status" value="2"/>
</dbReference>
<keyword evidence="2" id="KW-1185">Reference proteome</keyword>
<dbReference type="AlphaFoldDB" id="A0A1G4S1V5"/>
<dbReference type="RefSeq" id="WP_090673268.1">
    <property type="nucleotide sequence ID" value="NZ_FMTT01000022.1"/>
</dbReference>